<dbReference type="Pfam" id="PF18991">
    <property type="entry name" value="DUF5724"/>
    <property type="match status" value="1"/>
</dbReference>
<comment type="caution">
    <text evidence="4">The sequence shown here is derived from an EMBL/GenBank/DDBJ whole genome shotgun (WGS) entry which is preliminary data.</text>
</comment>
<dbReference type="RefSeq" id="WP_262427720.1">
    <property type="nucleotide sequence ID" value="NZ_JACRTJ010000021.1"/>
</dbReference>
<dbReference type="InterPro" id="IPR043782">
    <property type="entry name" value="DUF5724"/>
</dbReference>
<evidence type="ECO:0000259" key="2">
    <source>
        <dbReference type="Pfam" id="PF18991"/>
    </source>
</evidence>
<evidence type="ECO:0000313" key="4">
    <source>
        <dbReference type="EMBL" id="MBC8599495.1"/>
    </source>
</evidence>
<dbReference type="InterPro" id="IPR025406">
    <property type="entry name" value="DUF4132"/>
</dbReference>
<evidence type="ECO:0000259" key="3">
    <source>
        <dbReference type="Pfam" id="PF24879"/>
    </source>
</evidence>
<sequence length="1726" mass="197427">MGGFTYETRKKLTEQRILEAKAAGKDLTGMEKKLLPDPYYSVKTEPLQWMTSLLENGEAGTLSEIYKRELPGLVRVCVPEGQEEEFYYALDQMNQFQMTAGWYRRSLRTKEYIPFVRQSVSLLWAYSQLKFYKASLAEILTGKTDPEIYDHARTESWPYAGILAAQIDLGREETVRAVREILYGENNTAMLSHEMIRGIVMSRDTGLYKVLGDFLLAARLQEGARQAVCETMDAGRPEAFLSLFQVIEDHDLIRFSSVKRAVGTWIGIFDENSADRISNKLLHLMGKCLREPEFCEEQLRSNDSVAISCALWAKGFYDAGAGVEAVLELIKNGTKNQKLTASYFNRSLQDQRLSARAAREVFLTYPEDLELMACYLPGFMGNLYSIMSDLVWGKRTGWFSVEREEASEPEKLPVTAYGLFENEEEARKIYGIFKNAMERIPKKGLDLDPCIFPWYRVTMSRSDLAARMCVIAWMLQDETYLDEAAALIPVVGQGQVYGASRAMTARLLLYRPRSRARRDILFELLHNPEEYTVSSAFCLAKALEDLDDRDYRKLEANLKYKKGRTETLSLLRRQSPEKLRECVARLLGEKSEECHMGALDLALGMKKDAPEAFEALRPALAAFQNPTGREQVLLAQLTGKDGDGEDILKKPGYGFYDTKKEFVLPEIKTDIKKAPELFSYGEKECIRVLKALNSLVEANQFKEYTTVWGEEKTLGAELGRCRWRNAEDPEMGPLDEYPFREMWEEFYRKEIRSTRLLTELYLYQACRQRKGDYRKNTELYKKVFGKGLLKKPPFTELVEGLRFGAQARTVIDCLFFQYVPREELVSSALPAVGKLVSVLNDENESYEVQESRWNGEVERVWKRSADLPVFAELISWLGMAGEEDWGTAFALRFQLKARYDKRSGDRALAGYQSRKNSFLELSDLVQCYVRGIWDKDLFYKAVFEFLGIGSLLSPISLVEQKGAVAGRDARPGDLDRFFGRGKIRPEDGKYRFDTIGEEMPEMTLAHTLYKEIIPAVLQVELKRGEQETPFSSSIGSIRVVYGIPVLVQILTALGKDTLERSQYSYYSGGSSRRSVLSHLLKVCRPAPEETAADLGRALQGTDITKKRLVEMAMYAEQWIPMVEEYLNLPGFKSGCYYFMAHTSEWMDEYARSVIARYTPLSPEELRDGAFDIHWFFEAYEKLGEENFKLLYDAAKYSSSGTAHGRARKYADAALGNTRYEALVQEIREKRNKDLLMSLGLLPLPQDRAEKDKILFERYRFIQEFKKESRRFGAQRRASEGRAAELALRNLSSNAGFSDVTRLVLRMEAHLAGESRALFEGDVLEDGTKIRLFVDEDGKSSIVCEKGGKTLKSVPSRFKKNETVLRYQEVHKQLKDQYSRTRQMMEQAMEDRTVFEAWELLELQENPVAGPIVTPLVLLRADQADREPGLSGEQQEAALGLLTREGLVDWTGTITPVQEDTGFLIAHPWDLYEKGCWHQYQRLLFEKQIRQPFKQVFRELYVKLEEELEKTESAMFAGNQIQPKKTAGTLRTRRWVADYEDGLQKVYYRENIVARIYAMADWFSPSDIEAPTLEAVVFYDRKSMKPLRIREIPDVIYSEVMRDVDLAVSTAHAGGVDPETSRSTVEMRSAIIQCSLELFRLKNVRLEKTHAFIDGKLGQYTVHLGSGVVHQMGNAMVFVVPVHSQHRGRIFLPFVDDDPKTAEILSKILLFAEDDRIKDPGILSQIR</sequence>
<evidence type="ECO:0000259" key="1">
    <source>
        <dbReference type="Pfam" id="PF13569"/>
    </source>
</evidence>
<reference evidence="4 5" key="1">
    <citation type="submission" date="2020-08" db="EMBL/GenBank/DDBJ databases">
        <title>Genome public.</title>
        <authorList>
            <person name="Liu C."/>
            <person name="Sun Q."/>
        </authorList>
    </citation>
    <scope>NUCLEOTIDE SEQUENCE [LARGE SCALE GENOMIC DNA]</scope>
    <source>
        <strain evidence="4 5">BX10</strain>
    </source>
</reference>
<dbReference type="Proteomes" id="UP000647491">
    <property type="component" value="Unassembled WGS sequence"/>
</dbReference>
<name>A0ABR7NTS4_9FIRM</name>
<feature type="domain" description="DUF7737" evidence="3">
    <location>
        <begin position="1624"/>
        <end position="1725"/>
    </location>
</feature>
<protein>
    <submittedName>
        <fullName evidence="4">DUF4132 domain-containing protein</fullName>
    </submittedName>
</protein>
<evidence type="ECO:0000313" key="5">
    <source>
        <dbReference type="Proteomes" id="UP000647491"/>
    </source>
</evidence>
<dbReference type="Pfam" id="PF24879">
    <property type="entry name" value="DUF7737"/>
    <property type="match status" value="1"/>
</dbReference>
<gene>
    <name evidence="4" type="ORF">H8708_09700</name>
</gene>
<proteinExistence type="predicted"/>
<dbReference type="InterPro" id="IPR056639">
    <property type="entry name" value="DUF7737"/>
</dbReference>
<dbReference type="Pfam" id="PF13569">
    <property type="entry name" value="DUF4132"/>
    <property type="match status" value="1"/>
</dbReference>
<dbReference type="EMBL" id="JACRTJ010000021">
    <property type="protein sequence ID" value="MBC8599495.1"/>
    <property type="molecule type" value="Genomic_DNA"/>
</dbReference>
<organism evidence="4 5">
    <name type="scientific">Enterocloster hominis</name>
    <name type="common">ex Liu et al. 2021</name>
    <dbReference type="NCBI Taxonomy" id="2763663"/>
    <lineage>
        <taxon>Bacteria</taxon>
        <taxon>Bacillati</taxon>
        <taxon>Bacillota</taxon>
        <taxon>Clostridia</taxon>
        <taxon>Lachnospirales</taxon>
        <taxon>Lachnospiraceae</taxon>
        <taxon>Enterocloster</taxon>
    </lineage>
</organism>
<feature type="domain" description="DUF4132" evidence="1">
    <location>
        <begin position="1347"/>
        <end position="1534"/>
    </location>
</feature>
<feature type="domain" description="DUF5724" evidence="2">
    <location>
        <begin position="40"/>
        <end position="1306"/>
    </location>
</feature>
<keyword evidence="5" id="KW-1185">Reference proteome</keyword>
<accession>A0ABR7NTS4</accession>